<feature type="domain" description="Lnb N-terminal periplasmic" evidence="3">
    <location>
        <begin position="124"/>
        <end position="282"/>
    </location>
</feature>
<feature type="transmembrane region" description="Helical" evidence="2">
    <location>
        <begin position="35"/>
        <end position="55"/>
    </location>
</feature>
<keyword evidence="2" id="KW-0472">Membrane</keyword>
<evidence type="ECO:0000256" key="2">
    <source>
        <dbReference type="SAM" id="Phobius"/>
    </source>
</evidence>
<dbReference type="EMBL" id="LUUI01000098">
    <property type="protein sequence ID" value="OAI16140.1"/>
    <property type="molecule type" value="Genomic_DNA"/>
</dbReference>
<dbReference type="InterPro" id="IPR025178">
    <property type="entry name" value="Lnb_N"/>
</dbReference>
<evidence type="ECO:0000313" key="5">
    <source>
        <dbReference type="Proteomes" id="UP000078476"/>
    </source>
</evidence>
<feature type="transmembrane region" description="Helical" evidence="2">
    <location>
        <begin position="62"/>
        <end position="80"/>
    </location>
</feature>
<accession>A0A177NGF3</accession>
<dbReference type="Proteomes" id="UP000078476">
    <property type="component" value="Unassembled WGS sequence"/>
</dbReference>
<proteinExistence type="predicted"/>
<evidence type="ECO:0000313" key="4">
    <source>
        <dbReference type="EMBL" id="OAI16140.1"/>
    </source>
</evidence>
<dbReference type="Pfam" id="PF13387">
    <property type="entry name" value="Lnb_N"/>
    <property type="match status" value="1"/>
</dbReference>
<organism evidence="4 5">
    <name type="scientific">Methylomonas lenta</name>
    <dbReference type="NCBI Taxonomy" id="980561"/>
    <lineage>
        <taxon>Bacteria</taxon>
        <taxon>Pseudomonadati</taxon>
        <taxon>Pseudomonadota</taxon>
        <taxon>Gammaproteobacteria</taxon>
        <taxon>Methylococcales</taxon>
        <taxon>Methylococcaceae</taxon>
        <taxon>Methylomonas</taxon>
    </lineage>
</organism>
<sequence length="338" mass="39423">MMKKLLISIPLALLLITTSVWGTLALYFGDSETGLLQICLASAFGLFSFVALIGLLRSRWRYRWLFGHMAVFMLVLLWWLNISPSNDRDWQADVSKLPFATIDGNKVTMHNIRNFDYRSEFDYTPAYYDKTFDIDKLNGVDLFAFYWMGPAIAHTILSFDFADQGSLAVSIETRKQNNEEYSTIKGFFRQYELIYIVADERDVIRLRTNYRHNPPEDGYLYKGLGSQVNAQRLFLEYVKQINELHDKPTFYNTLLDNCTIAIWFRTMVNNEHLPFSWKILVSGYLPEYLYESKRIEQQKSFAELQQQAHINQRAQAADKSADFSKQIRASSPIEQEPK</sequence>
<evidence type="ECO:0000259" key="3">
    <source>
        <dbReference type="Pfam" id="PF13387"/>
    </source>
</evidence>
<keyword evidence="2" id="KW-0812">Transmembrane</keyword>
<feature type="compositionally biased region" description="Polar residues" evidence="1">
    <location>
        <begin position="327"/>
        <end position="338"/>
    </location>
</feature>
<keyword evidence="5" id="KW-1185">Reference proteome</keyword>
<evidence type="ECO:0000256" key="1">
    <source>
        <dbReference type="SAM" id="MobiDB-lite"/>
    </source>
</evidence>
<feature type="region of interest" description="Disordered" evidence="1">
    <location>
        <begin position="313"/>
        <end position="338"/>
    </location>
</feature>
<reference evidence="4 5" key="1">
    <citation type="submission" date="2016-03" db="EMBL/GenBank/DDBJ databases">
        <authorList>
            <person name="Ploux O."/>
        </authorList>
    </citation>
    <scope>NUCLEOTIDE SEQUENCE [LARGE SCALE GENOMIC DNA]</scope>
    <source>
        <strain evidence="4 5">R-45370</strain>
    </source>
</reference>
<keyword evidence="2" id="KW-1133">Transmembrane helix</keyword>
<dbReference type="OrthoDB" id="274718at2"/>
<dbReference type="STRING" id="980561.A1359_08990"/>
<comment type="caution">
    <text evidence="4">The sequence shown here is derived from an EMBL/GenBank/DDBJ whole genome shotgun (WGS) entry which is preliminary data.</text>
</comment>
<name>A0A177NGF3_9GAMM</name>
<dbReference type="AlphaFoldDB" id="A0A177NGF3"/>
<protein>
    <recommendedName>
        <fullName evidence="3">Lnb N-terminal periplasmic domain-containing protein</fullName>
    </recommendedName>
</protein>
<gene>
    <name evidence="4" type="ORF">A1359_08990</name>
</gene>